<name>A0AAW0CBE5_9AGAR</name>
<evidence type="ECO:0000313" key="2">
    <source>
        <dbReference type="EMBL" id="KAK7035965.1"/>
    </source>
</evidence>
<reference evidence="2 3" key="1">
    <citation type="journal article" date="2024" name="J Genomics">
        <title>Draft genome sequencing and assembly of Favolaschia claudopus CIRM-BRFM 2984 isolated from oak limbs.</title>
        <authorList>
            <person name="Navarro D."/>
            <person name="Drula E."/>
            <person name="Chaduli D."/>
            <person name="Cazenave R."/>
            <person name="Ahrendt S."/>
            <person name="Wang J."/>
            <person name="Lipzen A."/>
            <person name="Daum C."/>
            <person name="Barry K."/>
            <person name="Grigoriev I.V."/>
            <person name="Favel A."/>
            <person name="Rosso M.N."/>
            <person name="Martin F."/>
        </authorList>
    </citation>
    <scope>NUCLEOTIDE SEQUENCE [LARGE SCALE GENOMIC DNA]</scope>
    <source>
        <strain evidence="2 3">CIRM-BRFM 2984</strain>
    </source>
</reference>
<organism evidence="2 3">
    <name type="scientific">Favolaschia claudopus</name>
    <dbReference type="NCBI Taxonomy" id="2862362"/>
    <lineage>
        <taxon>Eukaryota</taxon>
        <taxon>Fungi</taxon>
        <taxon>Dikarya</taxon>
        <taxon>Basidiomycota</taxon>
        <taxon>Agaricomycotina</taxon>
        <taxon>Agaricomycetes</taxon>
        <taxon>Agaricomycetidae</taxon>
        <taxon>Agaricales</taxon>
        <taxon>Marasmiineae</taxon>
        <taxon>Mycenaceae</taxon>
        <taxon>Favolaschia</taxon>
    </lineage>
</organism>
<feature type="region of interest" description="Disordered" evidence="1">
    <location>
        <begin position="145"/>
        <end position="184"/>
    </location>
</feature>
<dbReference type="AlphaFoldDB" id="A0AAW0CBE5"/>
<dbReference type="EMBL" id="JAWWNJ010000019">
    <property type="protein sequence ID" value="KAK7035965.1"/>
    <property type="molecule type" value="Genomic_DNA"/>
</dbReference>
<accession>A0AAW0CBE5</accession>
<comment type="caution">
    <text evidence="2">The sequence shown here is derived from an EMBL/GenBank/DDBJ whole genome shotgun (WGS) entry which is preliminary data.</text>
</comment>
<protein>
    <submittedName>
        <fullName evidence="2">Uncharacterized protein</fullName>
    </submittedName>
</protein>
<evidence type="ECO:0000313" key="3">
    <source>
        <dbReference type="Proteomes" id="UP001362999"/>
    </source>
</evidence>
<dbReference type="Proteomes" id="UP001362999">
    <property type="component" value="Unassembled WGS sequence"/>
</dbReference>
<keyword evidence="3" id="KW-1185">Reference proteome</keyword>
<gene>
    <name evidence="2" type="ORF">R3P38DRAFT_2771513</name>
</gene>
<sequence length="304" mass="33951">MSSPMQAHFIELVQTTNQTAASPFPTYSSKQAKIEKISVNQQSSRLNHFRGVSPKYQNPTPQRSVVPFLIFLLHRRSRMTTVEGPAVWFASQTLDIIKHTIAPYVELPSVTKKTKGKVFDAIQSLPPTQQNAIRAAAARLPRHIKRRAPTAASSSPSKRQKVGDSSDNSPTDMDVDRAPSGNDDPTIWFGDMTLAKMVGFVYEHAPLRPVDKRTRASLFSAVSKMSEEMRTKIRSSLTARVQKSNPVRRLSTPDVEDVEMREESQNGWCGDYDSEDEECFLQSADEGVVHACIAKFVLPSYILL</sequence>
<evidence type="ECO:0000256" key="1">
    <source>
        <dbReference type="SAM" id="MobiDB-lite"/>
    </source>
</evidence>
<proteinExistence type="predicted"/>